<dbReference type="InterPro" id="IPR015424">
    <property type="entry name" value="PyrdxlP-dep_Trfase"/>
</dbReference>
<evidence type="ECO:0000256" key="1">
    <source>
        <dbReference type="ARBA" id="ARBA00001933"/>
    </source>
</evidence>
<evidence type="ECO:0000256" key="6">
    <source>
        <dbReference type="RuleBase" id="RU003560"/>
    </source>
</evidence>
<dbReference type="Gene3D" id="3.40.640.10">
    <property type="entry name" value="Type I PLP-dependent aspartate aminotransferase-like (Major domain)"/>
    <property type="match status" value="1"/>
</dbReference>
<comment type="function">
    <text evidence="7">Catalyzes reversively the conversion of L-aspartate beta-semialdehyde (ASA) to L-2,4-diaminobutyrate (DABA) by transamination with L-glutamate.</text>
</comment>
<keyword evidence="5 6" id="KW-0663">Pyridoxal phosphate</keyword>
<evidence type="ECO:0000256" key="3">
    <source>
        <dbReference type="ARBA" id="ARBA00022576"/>
    </source>
</evidence>
<dbReference type="SUPFAM" id="SSF53383">
    <property type="entry name" value="PLP-dependent transferases"/>
    <property type="match status" value="1"/>
</dbReference>
<dbReference type="GO" id="GO:0045303">
    <property type="term" value="F:diaminobutyrate-2-oxoglutarate transaminase activity"/>
    <property type="evidence" value="ECO:0007669"/>
    <property type="project" value="UniProtKB-EC"/>
</dbReference>
<evidence type="ECO:0000313" key="9">
    <source>
        <dbReference type="Proteomes" id="UP000239151"/>
    </source>
</evidence>
<dbReference type="InterPro" id="IPR012773">
    <property type="entry name" value="Ectoine_EctB"/>
</dbReference>
<dbReference type="AlphaFoldDB" id="A0A2S9TJG0"/>
<evidence type="ECO:0000313" key="8">
    <source>
        <dbReference type="EMBL" id="PRM98976.1"/>
    </source>
</evidence>
<gene>
    <name evidence="8" type="primary">ectB</name>
    <name evidence="8" type="ORF">CJ670_01190</name>
</gene>
<dbReference type="GO" id="GO:0047307">
    <property type="term" value="F:diaminobutyrate-pyruvate transaminase activity"/>
    <property type="evidence" value="ECO:0007669"/>
    <property type="project" value="InterPro"/>
</dbReference>
<dbReference type="CDD" id="cd00610">
    <property type="entry name" value="OAT_like"/>
    <property type="match status" value="1"/>
</dbReference>
<dbReference type="NCBIfam" id="TIGR00709">
    <property type="entry name" value="dat"/>
    <property type="match status" value="1"/>
</dbReference>
<dbReference type="EMBL" id="NXGI01000002">
    <property type="protein sequence ID" value="PRM98976.1"/>
    <property type="molecule type" value="Genomic_DNA"/>
</dbReference>
<evidence type="ECO:0000256" key="7">
    <source>
        <dbReference type="RuleBase" id="RU365034"/>
    </source>
</evidence>
<dbReference type="GO" id="GO:0019491">
    <property type="term" value="P:ectoine biosynthetic process"/>
    <property type="evidence" value="ECO:0007669"/>
    <property type="project" value="UniProtKB-UniPathway"/>
</dbReference>
<evidence type="ECO:0000256" key="4">
    <source>
        <dbReference type="ARBA" id="ARBA00022679"/>
    </source>
</evidence>
<reference evidence="8 9" key="1">
    <citation type="submission" date="2017-09" db="EMBL/GenBank/DDBJ databases">
        <title>Reassesment of A. cryaerophilus.</title>
        <authorList>
            <person name="Perez-Cataluna A."/>
            <person name="Collado L."/>
            <person name="Salgado O."/>
            <person name="Lefinanco V."/>
            <person name="Figueras M.J."/>
        </authorList>
    </citation>
    <scope>NUCLEOTIDE SEQUENCE [LARGE SCALE GENOMIC DNA]</scope>
    <source>
        <strain evidence="8 9">LMG 9065</strain>
    </source>
</reference>
<evidence type="ECO:0000256" key="5">
    <source>
        <dbReference type="ARBA" id="ARBA00022898"/>
    </source>
</evidence>
<comment type="pathway">
    <text evidence="7">Amine and polyamine biosynthesis; ectoine biosynthesis; L-ectoine from L-aspartate 4-semialdehyde: step 1/3.</text>
</comment>
<dbReference type="PANTHER" id="PTHR43552:SF2">
    <property type="entry name" value="DIAMINOBUTYRATE--2-OXOGLUTARATE TRANSAMINASE"/>
    <property type="match status" value="1"/>
</dbReference>
<dbReference type="FunFam" id="3.40.640.10:FF:000004">
    <property type="entry name" value="Acetylornithine aminotransferase"/>
    <property type="match status" value="1"/>
</dbReference>
<keyword evidence="3 7" id="KW-0032">Aminotransferase</keyword>
<comment type="caution">
    <text evidence="8">The sequence shown here is derived from an EMBL/GenBank/DDBJ whole genome shotgun (WGS) entry which is preliminary data.</text>
</comment>
<dbReference type="GO" id="GO:0030170">
    <property type="term" value="F:pyridoxal phosphate binding"/>
    <property type="evidence" value="ECO:0007669"/>
    <property type="project" value="InterPro"/>
</dbReference>
<dbReference type="Proteomes" id="UP000239151">
    <property type="component" value="Unassembled WGS sequence"/>
</dbReference>
<comment type="catalytic activity">
    <reaction evidence="7">
        <text>L-2,4-diaminobutanoate + 2-oxoglutarate = L-aspartate 4-semialdehyde + L-glutamate</text>
        <dbReference type="Rhea" id="RHEA:11160"/>
        <dbReference type="ChEBI" id="CHEBI:16810"/>
        <dbReference type="ChEBI" id="CHEBI:29985"/>
        <dbReference type="ChEBI" id="CHEBI:58761"/>
        <dbReference type="ChEBI" id="CHEBI:537519"/>
        <dbReference type="EC" id="2.6.1.76"/>
    </reaction>
</comment>
<dbReference type="NCBIfam" id="NF006733">
    <property type="entry name" value="PRK09264.1"/>
    <property type="match status" value="1"/>
</dbReference>
<evidence type="ECO:0000256" key="2">
    <source>
        <dbReference type="ARBA" id="ARBA00008954"/>
    </source>
</evidence>
<comment type="similarity">
    <text evidence="2 6">Belongs to the class-III pyridoxal-phosphate-dependent aminotransferase family.</text>
</comment>
<dbReference type="InterPro" id="IPR015421">
    <property type="entry name" value="PyrdxlP-dep_Trfase_major"/>
</dbReference>
<dbReference type="InterPro" id="IPR004637">
    <property type="entry name" value="Dat"/>
</dbReference>
<dbReference type="Gene3D" id="3.90.1150.10">
    <property type="entry name" value="Aspartate Aminotransferase, domain 1"/>
    <property type="match status" value="1"/>
</dbReference>
<proteinExistence type="inferred from homology"/>
<dbReference type="PIRSF" id="PIRSF000521">
    <property type="entry name" value="Transaminase_4ab_Lys_Orn"/>
    <property type="match status" value="1"/>
</dbReference>
<dbReference type="UniPathway" id="UPA00067">
    <property type="reaction ID" value="UER00121"/>
</dbReference>
<protein>
    <recommendedName>
        <fullName evidence="7">Diaminobutyrate--2-oxoglutarate transaminase</fullName>
        <ecNumber evidence="7">2.6.1.76</ecNumber>
    </recommendedName>
    <alternativeName>
        <fullName evidence="7">DABA aminotransferase</fullName>
    </alternativeName>
</protein>
<organism evidence="8 9">
    <name type="scientific">Aliarcobacter cryaerophilus</name>
    <dbReference type="NCBI Taxonomy" id="28198"/>
    <lineage>
        <taxon>Bacteria</taxon>
        <taxon>Pseudomonadati</taxon>
        <taxon>Campylobacterota</taxon>
        <taxon>Epsilonproteobacteria</taxon>
        <taxon>Campylobacterales</taxon>
        <taxon>Arcobacteraceae</taxon>
        <taxon>Aliarcobacter</taxon>
    </lineage>
</organism>
<dbReference type="NCBIfam" id="TIGR02407">
    <property type="entry name" value="ectoine_ectB"/>
    <property type="match status" value="1"/>
</dbReference>
<comment type="cofactor">
    <cofactor evidence="1 7">
        <name>pyridoxal 5'-phosphate</name>
        <dbReference type="ChEBI" id="CHEBI:597326"/>
    </cofactor>
</comment>
<dbReference type="InterPro" id="IPR005814">
    <property type="entry name" value="Aminotrans_3"/>
</dbReference>
<dbReference type="Pfam" id="PF00202">
    <property type="entry name" value="Aminotran_3"/>
    <property type="match status" value="1"/>
</dbReference>
<dbReference type="EC" id="2.6.1.76" evidence="7"/>
<dbReference type="InterPro" id="IPR015422">
    <property type="entry name" value="PyrdxlP-dep_Trfase_small"/>
</dbReference>
<keyword evidence="4 7" id="KW-0808">Transferase</keyword>
<dbReference type="InterPro" id="IPR049704">
    <property type="entry name" value="Aminotrans_3_PPA_site"/>
</dbReference>
<dbReference type="PANTHER" id="PTHR43552">
    <property type="entry name" value="DIAMINOBUTYRATE--2-OXOGLUTARATE AMINOTRANSFERASE"/>
    <property type="match status" value="1"/>
</dbReference>
<accession>A0A2S9TJG0</accession>
<dbReference type="PROSITE" id="PS00600">
    <property type="entry name" value="AA_TRANSFER_CLASS_3"/>
    <property type="match status" value="1"/>
</dbReference>
<name>A0A2S9TJG0_9BACT</name>
<sequence length="426" mass="47831">MRIFENLESEVRGYIRSFPTIFKKAKGAILTDEQGVEYIDFFAGAGTLNYGHNNEHISKALIEYLQEDGIVHGLDMATTAKKEFLQTFESLILKPRNLEYKLQFTGPTGTNAVETALKLARLVKGRSNVVAFTNGYHGLSQGSLAVTGNNEYRDESYISRTNATFMPFDGYFGDVNTLTYFRKFLEDGSSGVDLPAAVILETIQGEGGINVASKEWLQELESICREFDILLIVDDIQVGNGRSGEFFSFEFAGINPDMVTLSKSIGGGLPMALLLFKPHLDQWKPGEHTGTFRGNNLAFVASKVSLDHYWQNDNISKAVFYKEKILKETLEKIATKYKDDYEIEIRGRGLAYGFEIKNDKSMASDISAYAFQEQLIIETCGSESQVVKFLPPLLIDEELLIEGLKRFENAVDRLIIERKNNLKGEF</sequence>